<proteinExistence type="predicted"/>
<reference evidence="2 3" key="1">
    <citation type="submission" date="2022-03" db="EMBL/GenBank/DDBJ databases">
        <title>Genome data of Colletotrichum spp.</title>
        <authorList>
            <person name="Utami Y.D."/>
            <person name="Hiruma K."/>
        </authorList>
    </citation>
    <scope>NUCLEOTIDE SEQUENCE [LARGE SCALE GENOMIC DNA]</scope>
    <source>
        <strain evidence="2 3">MAFF 239500</strain>
    </source>
</reference>
<dbReference type="RefSeq" id="XP_049134991.1">
    <property type="nucleotide sequence ID" value="XM_049279034.1"/>
</dbReference>
<keyword evidence="3" id="KW-1185">Reference proteome</keyword>
<evidence type="ECO:0000313" key="3">
    <source>
        <dbReference type="Proteomes" id="UP001055115"/>
    </source>
</evidence>
<feature type="region of interest" description="Disordered" evidence="1">
    <location>
        <begin position="14"/>
        <end position="40"/>
    </location>
</feature>
<name>A0AA37PHW5_9PEZI</name>
<evidence type="ECO:0000256" key="1">
    <source>
        <dbReference type="SAM" id="MobiDB-lite"/>
    </source>
</evidence>
<dbReference type="AlphaFoldDB" id="A0AA37PHW5"/>
<comment type="caution">
    <text evidence="2">The sequence shown here is derived from an EMBL/GenBank/DDBJ whole genome shotgun (WGS) entry which is preliminary data.</text>
</comment>
<protein>
    <submittedName>
        <fullName evidence="2">Uncharacterized protein</fullName>
    </submittedName>
</protein>
<dbReference type="EMBL" id="BQXU01000075">
    <property type="protein sequence ID" value="GKT52641.1"/>
    <property type="molecule type" value="Genomic_DNA"/>
</dbReference>
<dbReference type="GeneID" id="73333624"/>
<evidence type="ECO:0000313" key="2">
    <source>
        <dbReference type="EMBL" id="GKT52641.1"/>
    </source>
</evidence>
<gene>
    <name evidence="2" type="ORF">ColSpa_12822</name>
</gene>
<sequence>MLFLCATTGHLKSTFNSQDETSKKRKTKTKSKEDSLEAAPSAAVAPVMNCLARDYRMRGPTALDRLEDFTGTQ</sequence>
<dbReference type="Proteomes" id="UP001055115">
    <property type="component" value="Unassembled WGS sequence"/>
</dbReference>
<accession>A0AA37PHW5</accession>
<organism evidence="2 3">
    <name type="scientific">Colletotrichum spaethianum</name>
    <dbReference type="NCBI Taxonomy" id="700344"/>
    <lineage>
        <taxon>Eukaryota</taxon>
        <taxon>Fungi</taxon>
        <taxon>Dikarya</taxon>
        <taxon>Ascomycota</taxon>
        <taxon>Pezizomycotina</taxon>
        <taxon>Sordariomycetes</taxon>
        <taxon>Hypocreomycetidae</taxon>
        <taxon>Glomerellales</taxon>
        <taxon>Glomerellaceae</taxon>
        <taxon>Colletotrichum</taxon>
        <taxon>Colletotrichum spaethianum species complex</taxon>
    </lineage>
</organism>